<reference evidence="2" key="1">
    <citation type="submission" date="2022-11" db="UniProtKB">
        <authorList>
            <consortium name="WormBaseParasite"/>
        </authorList>
    </citation>
    <scope>IDENTIFICATION</scope>
</reference>
<organism evidence="1 2">
    <name type="scientific">Panagrolaimus sp. JU765</name>
    <dbReference type="NCBI Taxonomy" id="591449"/>
    <lineage>
        <taxon>Eukaryota</taxon>
        <taxon>Metazoa</taxon>
        <taxon>Ecdysozoa</taxon>
        <taxon>Nematoda</taxon>
        <taxon>Chromadorea</taxon>
        <taxon>Rhabditida</taxon>
        <taxon>Tylenchina</taxon>
        <taxon>Panagrolaimomorpha</taxon>
        <taxon>Panagrolaimoidea</taxon>
        <taxon>Panagrolaimidae</taxon>
        <taxon>Panagrolaimus</taxon>
    </lineage>
</organism>
<sequence>MRTTLLLAIFALTISLTFTQKLSEEEPLEGSGQLINPDDEDFEASGLPPEDDENQKPSSVRPQFVTETGAEIKNVVQTEAPPTIVTRRPAADPESSPGNNLMIIIAIVVIVGILILVGLIICCCRKRKSQNEYTAGQRTAKDYI</sequence>
<dbReference type="Proteomes" id="UP000887576">
    <property type="component" value="Unplaced"/>
</dbReference>
<dbReference type="WBParaSite" id="JU765_v2.g10213.t1">
    <property type="protein sequence ID" value="JU765_v2.g10213.t1"/>
    <property type="gene ID" value="JU765_v2.g10213"/>
</dbReference>
<evidence type="ECO:0000313" key="2">
    <source>
        <dbReference type="WBParaSite" id="JU765_v2.g10213.t1"/>
    </source>
</evidence>
<name>A0AC34PV49_9BILA</name>
<proteinExistence type="predicted"/>
<accession>A0AC34PV49</accession>
<evidence type="ECO:0000313" key="1">
    <source>
        <dbReference type="Proteomes" id="UP000887576"/>
    </source>
</evidence>
<protein>
    <submittedName>
        <fullName evidence="2">Uncharacterized protein</fullName>
    </submittedName>
</protein>